<feature type="domain" description="Transcription elongation factor GreA/GreB N-terminal" evidence="5">
    <location>
        <begin position="5"/>
        <end position="72"/>
    </location>
</feature>
<evidence type="ECO:0000256" key="1">
    <source>
        <dbReference type="ARBA" id="ARBA00023015"/>
    </source>
</evidence>
<evidence type="ECO:0000313" key="6">
    <source>
        <dbReference type="EnsemblMetazoa" id="BGLB033760-PA"/>
    </source>
</evidence>
<dbReference type="KEGG" id="bgt:106077021"/>
<dbReference type="SUPFAM" id="SSF46557">
    <property type="entry name" value="GreA transcript cleavage protein, N-terminal domain"/>
    <property type="match status" value="1"/>
</dbReference>
<dbReference type="GO" id="GO:0006354">
    <property type="term" value="P:DNA-templated transcription elongation"/>
    <property type="evidence" value="ECO:0007669"/>
    <property type="project" value="TreeGrafter"/>
</dbReference>
<dbReference type="Proteomes" id="UP000076420">
    <property type="component" value="Unassembled WGS sequence"/>
</dbReference>
<evidence type="ECO:0000256" key="3">
    <source>
        <dbReference type="ARBA" id="ARBA00023163"/>
    </source>
</evidence>
<name>A0A2C9LQA6_BIOGL</name>
<evidence type="ECO:0000256" key="2">
    <source>
        <dbReference type="ARBA" id="ARBA00023125"/>
    </source>
</evidence>
<keyword evidence="2" id="KW-0238">DNA-binding</keyword>
<dbReference type="InterPro" id="IPR022691">
    <property type="entry name" value="Tscrpt_elong_fac_GreA/B_N"/>
</dbReference>
<sequence>MVQAITKEGYNSIIERLDKYIAERHIIAEEIADARSKGDLSENAEYHAAKAKQEALERKIAELNYVISTSEVINISSINSDTVGFGATVHLFETEKKKNYIYKIVGPYEADVSKGLISIEANLAAELLGKK</sequence>
<evidence type="ECO:0000313" key="7">
    <source>
        <dbReference type="Proteomes" id="UP000076420"/>
    </source>
</evidence>
<organism evidence="6 7">
    <name type="scientific">Biomphalaria glabrata</name>
    <name type="common">Bloodfluke planorb</name>
    <name type="synonym">Freshwater snail</name>
    <dbReference type="NCBI Taxonomy" id="6526"/>
    <lineage>
        <taxon>Eukaryota</taxon>
        <taxon>Metazoa</taxon>
        <taxon>Spiralia</taxon>
        <taxon>Lophotrochozoa</taxon>
        <taxon>Mollusca</taxon>
        <taxon>Gastropoda</taxon>
        <taxon>Heterobranchia</taxon>
        <taxon>Euthyneura</taxon>
        <taxon>Panpulmonata</taxon>
        <taxon>Hygrophila</taxon>
        <taxon>Lymnaeoidea</taxon>
        <taxon>Planorbidae</taxon>
        <taxon>Biomphalaria</taxon>
    </lineage>
</organism>
<dbReference type="InterPro" id="IPR036953">
    <property type="entry name" value="GreA/GreB_C_sf"/>
</dbReference>
<dbReference type="InterPro" id="IPR023459">
    <property type="entry name" value="Tscrpt_elong_fac_GreA/B_fam"/>
</dbReference>
<dbReference type="Pfam" id="PF03449">
    <property type="entry name" value="GreA_GreB_N"/>
    <property type="match status" value="1"/>
</dbReference>
<dbReference type="GO" id="GO:0032784">
    <property type="term" value="P:regulation of DNA-templated transcription elongation"/>
    <property type="evidence" value="ECO:0007669"/>
    <property type="project" value="InterPro"/>
</dbReference>
<accession>A0A2C9LQA6</accession>
<dbReference type="InterPro" id="IPR036805">
    <property type="entry name" value="Tscrpt_elong_fac_GreA/B_N_sf"/>
</dbReference>
<dbReference type="AlphaFoldDB" id="A0A2C9LQA6"/>
<dbReference type="Gene3D" id="3.10.50.30">
    <property type="entry name" value="Transcription elongation factor, GreA/GreB, C-terminal domain"/>
    <property type="match status" value="1"/>
</dbReference>
<dbReference type="Pfam" id="PF01272">
    <property type="entry name" value="GreA_GreB"/>
    <property type="match status" value="1"/>
</dbReference>
<proteinExistence type="predicted"/>
<gene>
    <name evidence="6" type="primary">106077021</name>
</gene>
<keyword evidence="1" id="KW-0805">Transcription regulation</keyword>
<evidence type="ECO:0008006" key="8">
    <source>
        <dbReference type="Google" id="ProtNLM"/>
    </source>
</evidence>
<dbReference type="FunFam" id="1.10.287.180:FF:000001">
    <property type="entry name" value="Transcription elongation factor GreA"/>
    <property type="match status" value="1"/>
</dbReference>
<dbReference type="PIRSF" id="PIRSF006092">
    <property type="entry name" value="GreA_GreB"/>
    <property type="match status" value="1"/>
</dbReference>
<dbReference type="Gene3D" id="1.10.287.180">
    <property type="entry name" value="Transcription elongation factor, GreA/GreB, N-terminal domain"/>
    <property type="match status" value="1"/>
</dbReference>
<dbReference type="PANTHER" id="PTHR30437">
    <property type="entry name" value="TRANSCRIPTION ELONGATION FACTOR GREA"/>
    <property type="match status" value="1"/>
</dbReference>
<dbReference type="VEuPathDB" id="VectorBase:BGLB033760"/>
<dbReference type="InterPro" id="IPR001437">
    <property type="entry name" value="Tscrpt_elong_fac_GreA/B_C"/>
</dbReference>
<dbReference type="GO" id="GO:0003677">
    <property type="term" value="F:DNA binding"/>
    <property type="evidence" value="ECO:0007669"/>
    <property type="project" value="UniProtKB-KW"/>
</dbReference>
<dbReference type="GO" id="GO:0070063">
    <property type="term" value="F:RNA polymerase binding"/>
    <property type="evidence" value="ECO:0007669"/>
    <property type="project" value="InterPro"/>
</dbReference>
<reference evidence="6" key="1">
    <citation type="submission" date="2020-05" db="UniProtKB">
        <authorList>
            <consortium name="EnsemblMetazoa"/>
        </authorList>
    </citation>
    <scope>IDENTIFICATION</scope>
    <source>
        <strain evidence="6">BB02</strain>
    </source>
</reference>
<dbReference type="EnsemblMetazoa" id="BGLB033760-RA">
    <property type="protein sequence ID" value="BGLB033760-PA"/>
    <property type="gene ID" value="BGLB033760"/>
</dbReference>
<evidence type="ECO:0000259" key="4">
    <source>
        <dbReference type="Pfam" id="PF01272"/>
    </source>
</evidence>
<protein>
    <recommendedName>
        <fullName evidence="8">Transcription elongation factor GreA</fullName>
    </recommendedName>
</protein>
<feature type="domain" description="Transcription elongation factor GreA/GreB C-terminal" evidence="4">
    <location>
        <begin position="80"/>
        <end position="131"/>
    </location>
</feature>
<evidence type="ECO:0000259" key="5">
    <source>
        <dbReference type="Pfam" id="PF03449"/>
    </source>
</evidence>
<keyword evidence="3" id="KW-0804">Transcription</keyword>
<dbReference type="PANTHER" id="PTHR30437:SF4">
    <property type="entry name" value="TRANSCRIPTION ELONGATION FACTOR GREA"/>
    <property type="match status" value="1"/>
</dbReference>
<dbReference type="SUPFAM" id="SSF54534">
    <property type="entry name" value="FKBP-like"/>
    <property type="match status" value="1"/>
</dbReference>